<keyword evidence="2" id="KW-1185">Reference proteome</keyword>
<accession>A0ACB0KWG5</accession>
<reference evidence="1" key="1">
    <citation type="submission" date="2023-10" db="EMBL/GenBank/DDBJ databases">
        <authorList>
            <person name="Rodriguez Cubillos JULIANA M."/>
            <person name="De Vega J."/>
        </authorList>
    </citation>
    <scope>NUCLEOTIDE SEQUENCE</scope>
</reference>
<dbReference type="Proteomes" id="UP001177021">
    <property type="component" value="Unassembled WGS sequence"/>
</dbReference>
<evidence type="ECO:0000313" key="2">
    <source>
        <dbReference type="Proteomes" id="UP001177021"/>
    </source>
</evidence>
<comment type="caution">
    <text evidence="1">The sequence shown here is derived from an EMBL/GenBank/DDBJ whole genome shotgun (WGS) entry which is preliminary data.</text>
</comment>
<evidence type="ECO:0000313" key="1">
    <source>
        <dbReference type="EMBL" id="CAJ2661515.1"/>
    </source>
</evidence>
<protein>
    <submittedName>
        <fullName evidence="1">Uncharacterized protein</fullName>
    </submittedName>
</protein>
<proteinExistence type="predicted"/>
<dbReference type="EMBL" id="CASHSV030000311">
    <property type="protein sequence ID" value="CAJ2661515.1"/>
    <property type="molecule type" value="Genomic_DNA"/>
</dbReference>
<name>A0ACB0KWG5_TRIPR</name>
<gene>
    <name evidence="1" type="ORF">MILVUS5_LOCUS27208</name>
</gene>
<sequence>MKYEPDHLTIPNDGTDVWEIDPKHLKYGTQVASASYGELFKERVCSGSLYHEEGNFYKIQIGFSCVVIFKKYAYTNLLMELAERFDTRMPCNSWEHVPSPHSYVVKLADFGVARVKTQSGVMTAETGTYHWMAPELP</sequence>
<organism evidence="1 2">
    <name type="scientific">Trifolium pratense</name>
    <name type="common">Red clover</name>
    <dbReference type="NCBI Taxonomy" id="57577"/>
    <lineage>
        <taxon>Eukaryota</taxon>
        <taxon>Viridiplantae</taxon>
        <taxon>Streptophyta</taxon>
        <taxon>Embryophyta</taxon>
        <taxon>Tracheophyta</taxon>
        <taxon>Spermatophyta</taxon>
        <taxon>Magnoliopsida</taxon>
        <taxon>eudicotyledons</taxon>
        <taxon>Gunneridae</taxon>
        <taxon>Pentapetalae</taxon>
        <taxon>rosids</taxon>
        <taxon>fabids</taxon>
        <taxon>Fabales</taxon>
        <taxon>Fabaceae</taxon>
        <taxon>Papilionoideae</taxon>
        <taxon>50 kb inversion clade</taxon>
        <taxon>NPAAA clade</taxon>
        <taxon>Hologalegina</taxon>
        <taxon>IRL clade</taxon>
        <taxon>Trifolieae</taxon>
        <taxon>Trifolium</taxon>
    </lineage>
</organism>